<name>A0ABM9NN12_9GAMM</name>
<reference evidence="2 3" key="1">
    <citation type="submission" date="2024-04" db="EMBL/GenBank/DDBJ databases">
        <authorList>
            <person name="Cremers G."/>
        </authorList>
    </citation>
    <scope>NUCLEOTIDE SEQUENCE [LARGE SCALE GENOMIC DNA]</scope>
    <source>
        <strain evidence="2">MeCH1-AG</strain>
        <plasmid evidence="2 3">2</plasmid>
    </source>
</reference>
<geneLocation type="plasmid" evidence="2 3">
    <name>2</name>
</geneLocation>
<proteinExistence type="predicted"/>
<accession>A0ABM9NN12</accession>
<dbReference type="EMBL" id="OZ026885">
    <property type="protein sequence ID" value="CAL1242050.1"/>
    <property type="molecule type" value="Genomic_DNA"/>
</dbReference>
<feature type="compositionally biased region" description="Polar residues" evidence="1">
    <location>
        <begin position="1"/>
        <end position="19"/>
    </location>
</feature>
<feature type="compositionally biased region" description="Basic residues" evidence="1">
    <location>
        <begin position="37"/>
        <end position="51"/>
    </location>
</feature>
<protein>
    <submittedName>
        <fullName evidence="2">Uncharacterized protein</fullName>
    </submittedName>
</protein>
<dbReference type="Proteomes" id="UP001497493">
    <property type="component" value="Plasmid 2"/>
</dbReference>
<evidence type="ECO:0000256" key="1">
    <source>
        <dbReference type="SAM" id="MobiDB-lite"/>
    </source>
</evidence>
<evidence type="ECO:0000313" key="2">
    <source>
        <dbReference type="EMBL" id="CAL1242050.1"/>
    </source>
</evidence>
<sequence length="58" mass="6650">MSTLWTTITTSRRQGQTREGMSEGSRSAKVRADEQKSHRRLSLRVSQHKMTKPTGYGR</sequence>
<feature type="region of interest" description="Disordered" evidence="1">
    <location>
        <begin position="1"/>
        <end position="58"/>
    </location>
</feature>
<evidence type="ECO:0000313" key="3">
    <source>
        <dbReference type="Proteomes" id="UP001497493"/>
    </source>
</evidence>
<gene>
    <name evidence="2" type="ORF">MECH1_V1_P0118</name>
</gene>
<keyword evidence="3" id="KW-1185">Reference proteome</keyword>
<keyword evidence="2" id="KW-0614">Plasmid</keyword>
<organism evidence="2 3">
    <name type="scientific">Candidatus Methylocalor cossyra</name>
    <dbReference type="NCBI Taxonomy" id="3108543"/>
    <lineage>
        <taxon>Bacteria</taxon>
        <taxon>Pseudomonadati</taxon>
        <taxon>Pseudomonadota</taxon>
        <taxon>Gammaproteobacteria</taxon>
        <taxon>Methylococcales</taxon>
        <taxon>Methylococcaceae</taxon>
        <taxon>Candidatus Methylocalor</taxon>
    </lineage>
</organism>